<feature type="domain" description="Fibrinogen C-terminal" evidence="5">
    <location>
        <begin position="354"/>
        <end position="407"/>
    </location>
</feature>
<dbReference type="InterPro" id="IPR050149">
    <property type="entry name" value="Collagen_superfamily"/>
</dbReference>
<comment type="subcellular location">
    <subcellularLocation>
        <location evidence="1">Secreted</location>
    </subcellularLocation>
</comment>
<dbReference type="InterPro" id="IPR036056">
    <property type="entry name" value="Fibrinogen-like_C"/>
</dbReference>
<dbReference type="InterPro" id="IPR008160">
    <property type="entry name" value="Collagen"/>
</dbReference>
<dbReference type="GO" id="GO:0005581">
    <property type="term" value="C:collagen trimer"/>
    <property type="evidence" value="ECO:0007669"/>
    <property type="project" value="UniProtKB-KW"/>
</dbReference>
<dbReference type="EMBL" id="LSMT01000105">
    <property type="protein sequence ID" value="PFX27378.1"/>
    <property type="molecule type" value="Genomic_DNA"/>
</dbReference>
<dbReference type="InterPro" id="IPR041249">
    <property type="entry name" value="HEPN_DZIP3"/>
</dbReference>
<dbReference type="GO" id="GO:0030198">
    <property type="term" value="P:extracellular matrix organization"/>
    <property type="evidence" value="ECO:0007669"/>
    <property type="project" value="TreeGrafter"/>
</dbReference>
<evidence type="ECO:0000313" key="7">
    <source>
        <dbReference type="Proteomes" id="UP000225706"/>
    </source>
</evidence>
<dbReference type="Pfam" id="PF01391">
    <property type="entry name" value="Collagen"/>
    <property type="match status" value="1"/>
</dbReference>
<dbReference type="PROSITE" id="PS51406">
    <property type="entry name" value="FIBRINOGEN_C_2"/>
    <property type="match status" value="1"/>
</dbReference>
<feature type="region of interest" description="Disordered" evidence="4">
    <location>
        <begin position="219"/>
        <end position="292"/>
    </location>
</feature>
<dbReference type="InterPro" id="IPR002181">
    <property type="entry name" value="Fibrinogen_a/b/g_C_dom"/>
</dbReference>
<name>A0A2B4SFK1_STYPI</name>
<evidence type="ECO:0000256" key="4">
    <source>
        <dbReference type="SAM" id="MobiDB-lite"/>
    </source>
</evidence>
<dbReference type="GO" id="GO:0005615">
    <property type="term" value="C:extracellular space"/>
    <property type="evidence" value="ECO:0007669"/>
    <property type="project" value="TreeGrafter"/>
</dbReference>
<proteinExistence type="predicted"/>
<keyword evidence="3 6" id="KW-0176">Collagen</keyword>
<comment type="caution">
    <text evidence="6">The sequence shown here is derived from an EMBL/GenBank/DDBJ whole genome shotgun (WGS) entry which is preliminary data.</text>
</comment>
<dbReference type="NCBIfam" id="NF040941">
    <property type="entry name" value="GGGWT_bact"/>
    <property type="match status" value="1"/>
</dbReference>
<dbReference type="SUPFAM" id="SSF56496">
    <property type="entry name" value="Fibrinogen C-terminal domain-like"/>
    <property type="match status" value="1"/>
</dbReference>
<keyword evidence="7" id="KW-1185">Reference proteome</keyword>
<evidence type="ECO:0000259" key="5">
    <source>
        <dbReference type="PROSITE" id="PS51406"/>
    </source>
</evidence>
<evidence type="ECO:0000313" key="6">
    <source>
        <dbReference type="EMBL" id="PFX27378.1"/>
    </source>
</evidence>
<sequence>MSVKSTKETTNYARLCRLLIEVGGQALRDKFNDIVKPENLESKLKNFKVQLEDLKKKRILNPVQWNCLYPLRSSTVSSKNFDITTLCVLLTNICNVTRYKSCPDDTDLSLGADIFRIRHIRNAVYAHVTKAAIDDVDFSKNWSDIQDVILRIGEESYKATIEEVGTVCMDPELAEFQKELFKQWRKDDDIIKEKLDKRKLTNIFYHTLDNYNKEVPVLKDKMGKDGRDGRDGRNAGEKGEKGAQGLPGDDGMKGIKGEQGAQGLPGDDGMKGFKGDKGGQGFKGQKGEPGSSFVRKHPGGIFKFDDVSVNCTPSSAGTVGYNVSQNALQFCDGRSWLLLLTAPAADPKKVKQGHEPQKPGRQCLDILKAGDSRGSRLYWIDPNGGSTDDSFQAFCDMESEGGGWTLVATKVSPSFLFIKTTFSASAAKTTGYMYILVKLSNFGWVFYIFPDLTYLRGSTAHVGQFSCHVIPRACTLLLMIIGSRRDGRDGHDGKMGEKVCKANSKYNGQKGKPGSEGKSPQGVIKFGDTAVKCTKRTAGTVRYKVPQNALLLCDGRNWLPLMTGGKGHLASRPGRHCMDILRSGEIMFRGALKAD</sequence>
<evidence type="ECO:0000256" key="2">
    <source>
        <dbReference type="ARBA" id="ARBA00022525"/>
    </source>
</evidence>
<keyword evidence="2" id="KW-0964">Secreted</keyword>
<dbReference type="PANTHER" id="PTHR24023">
    <property type="entry name" value="COLLAGEN ALPHA"/>
    <property type="match status" value="1"/>
</dbReference>
<feature type="compositionally biased region" description="Basic and acidic residues" evidence="4">
    <location>
        <begin position="219"/>
        <end position="241"/>
    </location>
</feature>
<dbReference type="Pfam" id="PF01410">
    <property type="entry name" value="COLFI"/>
    <property type="match status" value="1"/>
</dbReference>
<protein>
    <submittedName>
        <fullName evidence="6">Collagen alpha-5(VI) chain</fullName>
    </submittedName>
</protein>
<dbReference type="Gene3D" id="2.60.120.1000">
    <property type="match status" value="1"/>
</dbReference>
<evidence type="ECO:0000256" key="3">
    <source>
        <dbReference type="ARBA" id="ARBA00023119"/>
    </source>
</evidence>
<reference evidence="7" key="1">
    <citation type="journal article" date="2017" name="bioRxiv">
        <title>Comparative analysis of the genomes of Stylophora pistillata and Acropora digitifera provides evidence for extensive differences between species of corals.</title>
        <authorList>
            <person name="Voolstra C.R."/>
            <person name="Li Y."/>
            <person name="Liew Y.J."/>
            <person name="Baumgarten S."/>
            <person name="Zoccola D."/>
            <person name="Flot J.-F."/>
            <person name="Tambutte S."/>
            <person name="Allemand D."/>
            <person name="Aranda M."/>
        </authorList>
    </citation>
    <scope>NUCLEOTIDE SEQUENCE [LARGE SCALE GENOMIC DNA]</scope>
</reference>
<dbReference type="GO" id="GO:0030020">
    <property type="term" value="F:extracellular matrix structural constituent conferring tensile strength"/>
    <property type="evidence" value="ECO:0007669"/>
    <property type="project" value="TreeGrafter"/>
</dbReference>
<dbReference type="Pfam" id="PF18738">
    <property type="entry name" value="HEPN_DZIP3"/>
    <property type="match status" value="1"/>
</dbReference>
<evidence type="ECO:0000256" key="1">
    <source>
        <dbReference type="ARBA" id="ARBA00004613"/>
    </source>
</evidence>
<feature type="compositionally biased region" description="Basic and acidic residues" evidence="4">
    <location>
        <begin position="268"/>
        <end position="277"/>
    </location>
</feature>
<accession>A0A2B4SFK1</accession>
<organism evidence="6 7">
    <name type="scientific">Stylophora pistillata</name>
    <name type="common">Smooth cauliflower coral</name>
    <dbReference type="NCBI Taxonomy" id="50429"/>
    <lineage>
        <taxon>Eukaryota</taxon>
        <taxon>Metazoa</taxon>
        <taxon>Cnidaria</taxon>
        <taxon>Anthozoa</taxon>
        <taxon>Hexacorallia</taxon>
        <taxon>Scleractinia</taxon>
        <taxon>Astrocoeniina</taxon>
        <taxon>Pocilloporidae</taxon>
        <taxon>Stylophora</taxon>
    </lineage>
</organism>
<dbReference type="PANTHER" id="PTHR24023:SF1083">
    <property type="entry name" value="MACROPHAGE RECEPTOR MARCO"/>
    <property type="match status" value="1"/>
</dbReference>
<dbReference type="Proteomes" id="UP000225706">
    <property type="component" value="Unassembled WGS sequence"/>
</dbReference>
<dbReference type="InterPro" id="IPR000885">
    <property type="entry name" value="Fib_collagen_C"/>
</dbReference>
<gene>
    <name evidence="6" type="primary">Col6a5</name>
    <name evidence="6" type="ORF">AWC38_SpisGene7922</name>
</gene>
<dbReference type="AlphaFoldDB" id="A0A2B4SFK1"/>
<dbReference type="GO" id="GO:0031012">
    <property type="term" value="C:extracellular matrix"/>
    <property type="evidence" value="ECO:0007669"/>
    <property type="project" value="TreeGrafter"/>
</dbReference>
<dbReference type="OrthoDB" id="5946792at2759"/>